<feature type="compositionally biased region" description="Basic and acidic residues" evidence="1">
    <location>
        <begin position="150"/>
        <end position="161"/>
    </location>
</feature>
<organism evidence="2 3">
    <name type="scientific">Apodospora peruviana</name>
    <dbReference type="NCBI Taxonomy" id="516989"/>
    <lineage>
        <taxon>Eukaryota</taxon>
        <taxon>Fungi</taxon>
        <taxon>Dikarya</taxon>
        <taxon>Ascomycota</taxon>
        <taxon>Pezizomycotina</taxon>
        <taxon>Sordariomycetes</taxon>
        <taxon>Sordariomycetidae</taxon>
        <taxon>Sordariales</taxon>
        <taxon>Lasiosphaeriaceae</taxon>
        <taxon>Apodospora</taxon>
    </lineage>
</organism>
<comment type="caution">
    <text evidence="2">The sequence shown here is derived from an EMBL/GenBank/DDBJ whole genome shotgun (WGS) entry which is preliminary data.</text>
</comment>
<evidence type="ECO:0000313" key="3">
    <source>
        <dbReference type="Proteomes" id="UP001283341"/>
    </source>
</evidence>
<reference evidence="2" key="1">
    <citation type="journal article" date="2023" name="Mol. Phylogenet. Evol.">
        <title>Genome-scale phylogeny and comparative genomics of the fungal order Sordariales.</title>
        <authorList>
            <person name="Hensen N."/>
            <person name="Bonometti L."/>
            <person name="Westerberg I."/>
            <person name="Brannstrom I.O."/>
            <person name="Guillou S."/>
            <person name="Cros-Aarteil S."/>
            <person name="Calhoun S."/>
            <person name="Haridas S."/>
            <person name="Kuo A."/>
            <person name="Mondo S."/>
            <person name="Pangilinan J."/>
            <person name="Riley R."/>
            <person name="LaButti K."/>
            <person name="Andreopoulos B."/>
            <person name="Lipzen A."/>
            <person name="Chen C."/>
            <person name="Yan M."/>
            <person name="Daum C."/>
            <person name="Ng V."/>
            <person name="Clum A."/>
            <person name="Steindorff A."/>
            <person name="Ohm R.A."/>
            <person name="Martin F."/>
            <person name="Silar P."/>
            <person name="Natvig D.O."/>
            <person name="Lalanne C."/>
            <person name="Gautier V."/>
            <person name="Ament-Velasquez S.L."/>
            <person name="Kruys A."/>
            <person name="Hutchinson M.I."/>
            <person name="Powell A.J."/>
            <person name="Barry K."/>
            <person name="Miller A.N."/>
            <person name="Grigoriev I.V."/>
            <person name="Debuchy R."/>
            <person name="Gladieux P."/>
            <person name="Hiltunen Thoren M."/>
            <person name="Johannesson H."/>
        </authorList>
    </citation>
    <scope>NUCLEOTIDE SEQUENCE</scope>
    <source>
        <strain evidence="2">CBS 118394</strain>
    </source>
</reference>
<keyword evidence="3" id="KW-1185">Reference proteome</keyword>
<sequence length="201" mass="21745">MGTKGGTRLLDWQKLLSLTPSNACSDPSPRPVLPESLPEQQRLHRALRTWRVSTERKAAWLLDLDWFPGPARFAGKAGTMGRQAVKSNGTRTDRPAGTSLLETEPTPRVCPSQPAVNVPGACTKSTPLRLAQGNPRRDGATKRASQLASKQDRDPGLDGKHPAGRKTVGSLRKRTNGTVIIAQGQYNGNPKPQAIVVLRYG</sequence>
<dbReference type="AlphaFoldDB" id="A0AAE0IHR4"/>
<protein>
    <submittedName>
        <fullName evidence="2">Uncharacterized protein</fullName>
    </submittedName>
</protein>
<proteinExistence type="predicted"/>
<accession>A0AAE0IHR4</accession>
<name>A0AAE0IHR4_9PEZI</name>
<dbReference type="Proteomes" id="UP001283341">
    <property type="component" value="Unassembled WGS sequence"/>
</dbReference>
<reference evidence="2" key="2">
    <citation type="submission" date="2023-06" db="EMBL/GenBank/DDBJ databases">
        <authorList>
            <consortium name="Lawrence Berkeley National Laboratory"/>
            <person name="Haridas S."/>
            <person name="Hensen N."/>
            <person name="Bonometti L."/>
            <person name="Westerberg I."/>
            <person name="Brannstrom I.O."/>
            <person name="Guillou S."/>
            <person name="Cros-Aarteil S."/>
            <person name="Calhoun S."/>
            <person name="Kuo A."/>
            <person name="Mondo S."/>
            <person name="Pangilinan J."/>
            <person name="Riley R."/>
            <person name="Labutti K."/>
            <person name="Andreopoulos B."/>
            <person name="Lipzen A."/>
            <person name="Chen C."/>
            <person name="Yanf M."/>
            <person name="Daum C."/>
            <person name="Ng V."/>
            <person name="Clum A."/>
            <person name="Steindorff A."/>
            <person name="Ohm R."/>
            <person name="Martin F."/>
            <person name="Silar P."/>
            <person name="Natvig D."/>
            <person name="Lalanne C."/>
            <person name="Gautier V."/>
            <person name="Ament-Velasquez S.L."/>
            <person name="Kruys A."/>
            <person name="Hutchinson M.I."/>
            <person name="Powell A.J."/>
            <person name="Barry K."/>
            <person name="Miller A.N."/>
            <person name="Grigoriev I.V."/>
            <person name="Debuchy R."/>
            <person name="Gladieux P."/>
            <person name="Thoren M.H."/>
            <person name="Johannesson H."/>
        </authorList>
    </citation>
    <scope>NUCLEOTIDE SEQUENCE</scope>
    <source>
        <strain evidence="2">CBS 118394</strain>
    </source>
</reference>
<gene>
    <name evidence="2" type="ORF">B0H66DRAFT_615612</name>
</gene>
<evidence type="ECO:0000313" key="2">
    <source>
        <dbReference type="EMBL" id="KAK3325155.1"/>
    </source>
</evidence>
<feature type="region of interest" description="Disordered" evidence="1">
    <location>
        <begin position="78"/>
        <end position="172"/>
    </location>
</feature>
<dbReference type="EMBL" id="JAUEDM010000002">
    <property type="protein sequence ID" value="KAK3325155.1"/>
    <property type="molecule type" value="Genomic_DNA"/>
</dbReference>
<evidence type="ECO:0000256" key="1">
    <source>
        <dbReference type="SAM" id="MobiDB-lite"/>
    </source>
</evidence>